<comment type="caution">
    <text evidence="4">The sequence shown here is derived from an EMBL/GenBank/DDBJ whole genome shotgun (WGS) entry which is preliminary data.</text>
</comment>
<proteinExistence type="predicted"/>
<sequence>MDSFAPLPHSLVETVAGIAQCDGDFPTRIRGLSIHRRSMVGAPMPCLYGLGLGLTLQGRKRVLLGDEVHDFCPGMSLLTTVDLAVASQVVTASRAAPFLGMLLTLDPQTVIEEATKLDLGPVTKGHLYAPVSLEPLEPSLVDALTRMVRLLSEDRATDSLAPLIHREITIRLLLSSHGPHLRHVVIAGTPGQQIARVMSWLKLNFHRSLRMDELAESANMSPSTFRQHFREVAGMSPLQYQKQLRLQEARQLMLNEQIEASMAGLRVGYESASQFSREYSRLFGAPPQQDIRRMRLPVSGSVQEE</sequence>
<dbReference type="SMART" id="SM00342">
    <property type="entry name" value="HTH_ARAC"/>
    <property type="match status" value="1"/>
</dbReference>
<reference evidence="4 5" key="1">
    <citation type="submission" date="2015-09" db="EMBL/GenBank/DDBJ databases">
        <title>Genome announcement of multiple Pseudomonas syringae strains.</title>
        <authorList>
            <person name="Thakur S."/>
            <person name="Wang P.W."/>
            <person name="Gong Y."/>
            <person name="Weir B.S."/>
            <person name="Guttman D.S."/>
        </authorList>
    </citation>
    <scope>NUCLEOTIDE SEQUENCE [LARGE SCALE GENOMIC DNA]</scope>
    <source>
        <strain evidence="4 5">ICMP3963</strain>
    </source>
</reference>
<dbReference type="Gene3D" id="1.10.10.60">
    <property type="entry name" value="Homeodomain-like"/>
    <property type="match status" value="2"/>
</dbReference>
<dbReference type="SUPFAM" id="SSF46689">
    <property type="entry name" value="Homeodomain-like"/>
    <property type="match status" value="2"/>
</dbReference>
<name>A0A0Q0CR41_9PSED</name>
<accession>A0A0Q0CR41</accession>
<evidence type="ECO:0000259" key="3">
    <source>
        <dbReference type="PROSITE" id="PS01124"/>
    </source>
</evidence>
<keyword evidence="1" id="KW-0805">Transcription regulation</keyword>
<dbReference type="InterPro" id="IPR018060">
    <property type="entry name" value="HTH_AraC"/>
</dbReference>
<evidence type="ECO:0000313" key="5">
    <source>
        <dbReference type="Proteomes" id="UP000050317"/>
    </source>
</evidence>
<dbReference type="PANTHER" id="PTHR43436:SF1">
    <property type="entry name" value="TRANSCRIPTIONAL REGULATORY PROTEIN"/>
    <property type="match status" value="1"/>
</dbReference>
<gene>
    <name evidence="4" type="ORF">ALO40_03379</name>
</gene>
<dbReference type="InterPro" id="IPR009594">
    <property type="entry name" value="Tscrpt_reg_HTH_AraC_N"/>
</dbReference>
<dbReference type="RefSeq" id="WP_235811357.1">
    <property type="nucleotide sequence ID" value="NZ_JYHK01000037.1"/>
</dbReference>
<dbReference type="GO" id="GO:0003700">
    <property type="term" value="F:DNA-binding transcription factor activity"/>
    <property type="evidence" value="ECO:0007669"/>
    <property type="project" value="InterPro"/>
</dbReference>
<dbReference type="InterPro" id="IPR009057">
    <property type="entry name" value="Homeodomain-like_sf"/>
</dbReference>
<dbReference type="Pfam" id="PF12833">
    <property type="entry name" value="HTH_18"/>
    <property type="match status" value="1"/>
</dbReference>
<dbReference type="Proteomes" id="UP000050317">
    <property type="component" value="Unassembled WGS sequence"/>
</dbReference>
<feature type="domain" description="HTH araC/xylS-type" evidence="3">
    <location>
        <begin position="195"/>
        <end position="293"/>
    </location>
</feature>
<evidence type="ECO:0000313" key="4">
    <source>
        <dbReference type="EMBL" id="KPZ08386.1"/>
    </source>
</evidence>
<dbReference type="PROSITE" id="PS01124">
    <property type="entry name" value="HTH_ARAC_FAMILY_2"/>
    <property type="match status" value="1"/>
</dbReference>
<dbReference type="PATRIC" id="fig|251703.9.peg.4754"/>
<dbReference type="AlphaFoldDB" id="A0A0Q0CR41"/>
<dbReference type="GO" id="GO:0043565">
    <property type="term" value="F:sequence-specific DNA binding"/>
    <property type="evidence" value="ECO:0007669"/>
    <property type="project" value="InterPro"/>
</dbReference>
<dbReference type="Pfam" id="PF06719">
    <property type="entry name" value="AraC_N"/>
    <property type="match status" value="1"/>
</dbReference>
<keyword evidence="2" id="KW-0804">Transcription</keyword>
<evidence type="ECO:0000256" key="2">
    <source>
        <dbReference type="ARBA" id="ARBA00023163"/>
    </source>
</evidence>
<organism evidence="4 5">
    <name type="scientific">Pseudomonas syringae pv. viburni</name>
    <dbReference type="NCBI Taxonomy" id="251703"/>
    <lineage>
        <taxon>Bacteria</taxon>
        <taxon>Pseudomonadati</taxon>
        <taxon>Pseudomonadota</taxon>
        <taxon>Gammaproteobacteria</taxon>
        <taxon>Pseudomonadales</taxon>
        <taxon>Pseudomonadaceae</taxon>
        <taxon>Pseudomonas</taxon>
    </lineage>
</organism>
<dbReference type="EMBL" id="LJRR01000468">
    <property type="protein sequence ID" value="KPZ08386.1"/>
    <property type="molecule type" value="Genomic_DNA"/>
</dbReference>
<protein>
    <submittedName>
        <fullName evidence="4">AraC family transcriptional regulator</fullName>
    </submittedName>
</protein>
<evidence type="ECO:0000256" key="1">
    <source>
        <dbReference type="ARBA" id="ARBA00023015"/>
    </source>
</evidence>
<dbReference type="PANTHER" id="PTHR43436">
    <property type="entry name" value="ARAC-FAMILY TRANSCRIPTIONAL REGULATOR"/>
    <property type="match status" value="1"/>
</dbReference>